<dbReference type="InterPro" id="IPR051446">
    <property type="entry name" value="HTH_trans_reg/aminotransferase"/>
</dbReference>
<gene>
    <name evidence="7" type="ORF">FPZ11_10915</name>
</gene>
<dbReference type="GO" id="GO:0003677">
    <property type="term" value="F:DNA binding"/>
    <property type="evidence" value="ECO:0007669"/>
    <property type="project" value="UniProtKB-KW"/>
</dbReference>
<keyword evidence="7" id="KW-0032">Aminotransferase</keyword>
<feature type="domain" description="HTH gntR-type" evidence="6">
    <location>
        <begin position="22"/>
        <end position="90"/>
    </location>
</feature>
<evidence type="ECO:0000256" key="5">
    <source>
        <dbReference type="ARBA" id="ARBA00023163"/>
    </source>
</evidence>
<dbReference type="EMBL" id="CP042305">
    <property type="protein sequence ID" value="QDZ15202.1"/>
    <property type="molecule type" value="Genomic_DNA"/>
</dbReference>
<dbReference type="Pfam" id="PF00392">
    <property type="entry name" value="GntR"/>
    <property type="match status" value="1"/>
</dbReference>
<dbReference type="Proteomes" id="UP000320216">
    <property type="component" value="Chromosome"/>
</dbReference>
<dbReference type="PROSITE" id="PS50949">
    <property type="entry name" value="HTH_GNTR"/>
    <property type="match status" value="1"/>
</dbReference>
<dbReference type="SMART" id="SM00345">
    <property type="entry name" value="HTH_GNTR"/>
    <property type="match status" value="1"/>
</dbReference>
<keyword evidence="7" id="KW-0808">Transferase</keyword>
<keyword evidence="8" id="KW-1185">Reference proteome</keyword>
<dbReference type="GO" id="GO:0008483">
    <property type="term" value="F:transaminase activity"/>
    <property type="evidence" value="ECO:0007669"/>
    <property type="project" value="UniProtKB-KW"/>
</dbReference>
<proteinExistence type="inferred from homology"/>
<evidence type="ECO:0000259" key="6">
    <source>
        <dbReference type="PROSITE" id="PS50949"/>
    </source>
</evidence>
<dbReference type="GO" id="GO:0003700">
    <property type="term" value="F:DNA-binding transcription factor activity"/>
    <property type="evidence" value="ECO:0007669"/>
    <property type="project" value="InterPro"/>
</dbReference>
<dbReference type="PRINTS" id="PR00035">
    <property type="entry name" value="HTHGNTR"/>
</dbReference>
<dbReference type="InterPro" id="IPR036390">
    <property type="entry name" value="WH_DNA-bd_sf"/>
</dbReference>
<evidence type="ECO:0000313" key="8">
    <source>
        <dbReference type="Proteomes" id="UP000320216"/>
    </source>
</evidence>
<dbReference type="PANTHER" id="PTHR46577">
    <property type="entry name" value="HTH-TYPE TRANSCRIPTIONAL REGULATORY PROTEIN GABR"/>
    <property type="match status" value="1"/>
</dbReference>
<keyword evidence="4" id="KW-0238">DNA-binding</keyword>
<dbReference type="RefSeq" id="WP_146320844.1">
    <property type="nucleotide sequence ID" value="NZ_CP042305.1"/>
</dbReference>
<dbReference type="Pfam" id="PF00155">
    <property type="entry name" value="Aminotran_1_2"/>
    <property type="match status" value="1"/>
</dbReference>
<dbReference type="KEGG" id="huw:FPZ11_10915"/>
<dbReference type="CDD" id="cd07377">
    <property type="entry name" value="WHTH_GntR"/>
    <property type="match status" value="1"/>
</dbReference>
<name>A0A5B8M6I4_9MICO</name>
<dbReference type="Gene3D" id="3.40.640.10">
    <property type="entry name" value="Type I PLP-dependent aspartate aminotransferase-like (Major domain)"/>
    <property type="match status" value="1"/>
</dbReference>
<evidence type="ECO:0000256" key="2">
    <source>
        <dbReference type="ARBA" id="ARBA00022898"/>
    </source>
</evidence>
<reference evidence="7 8" key="1">
    <citation type="submission" date="2019-07" db="EMBL/GenBank/DDBJ databases">
        <title>Full genome sequence of Humibacter sp. WJ7-1.</title>
        <authorList>
            <person name="Im W.-T."/>
        </authorList>
    </citation>
    <scope>NUCLEOTIDE SEQUENCE [LARGE SCALE GENOMIC DNA]</scope>
    <source>
        <strain evidence="7 8">WJ7-1</strain>
    </source>
</reference>
<evidence type="ECO:0000256" key="4">
    <source>
        <dbReference type="ARBA" id="ARBA00023125"/>
    </source>
</evidence>
<dbReference type="OrthoDB" id="199743at2"/>
<evidence type="ECO:0000256" key="1">
    <source>
        <dbReference type="ARBA" id="ARBA00005384"/>
    </source>
</evidence>
<dbReference type="Gene3D" id="1.10.10.10">
    <property type="entry name" value="Winged helix-like DNA-binding domain superfamily/Winged helix DNA-binding domain"/>
    <property type="match status" value="1"/>
</dbReference>
<evidence type="ECO:0000256" key="3">
    <source>
        <dbReference type="ARBA" id="ARBA00023015"/>
    </source>
</evidence>
<dbReference type="InterPro" id="IPR000524">
    <property type="entry name" value="Tscrpt_reg_HTH_GntR"/>
</dbReference>
<dbReference type="SUPFAM" id="SSF46785">
    <property type="entry name" value="Winged helix' DNA-binding domain"/>
    <property type="match status" value="1"/>
</dbReference>
<dbReference type="GO" id="GO:0030170">
    <property type="term" value="F:pyridoxal phosphate binding"/>
    <property type="evidence" value="ECO:0007669"/>
    <property type="project" value="InterPro"/>
</dbReference>
<dbReference type="InterPro" id="IPR015424">
    <property type="entry name" value="PyrdxlP-dep_Trfase"/>
</dbReference>
<accession>A0A5B8M6I4</accession>
<sequence length="476" mass="50647">MASTSISTRALLDLLGEWRGTGPAFHSLADRIRLLVMDGRLLGGVRLPAERELAAGLGVSRTTITAAYQRLRDDGWATSRQGSGTQTALPGGAVASTALDSTLLDFTKAALAAPTVMMDAVREASSLLPALLPGPGYDTEGLAVLREAIARRYTARGLATDPDEVLVTVGAQQAIALLSRTLVSRGDRALIEVPTYPHAYDALVAAGARLVTGPVSVDTVDGWDVDVFESVLRRTSPTLAYLMPDFQNPTGRSMSVKVRRRILDAAAAQGTIVIADETPAELDIDRPEAYAPLASFANGAHVITIGSASKTMWGGLRVGWIRAERSMIRRLQAVRSNMDLGTPVLDQLIVAELFGHYGDVLAERRAQLASGRDAVERMLGAAFPDWHIPHVAGGLAAWVNIGTPVSSQVALAARSEGLLVTAGPRFGVDGAFERFLRVPITYPPELVERAVAALERAWPVAARLRYTEAPPLASVV</sequence>
<evidence type="ECO:0000313" key="7">
    <source>
        <dbReference type="EMBL" id="QDZ15202.1"/>
    </source>
</evidence>
<dbReference type="AlphaFoldDB" id="A0A5B8M6I4"/>
<dbReference type="SUPFAM" id="SSF53383">
    <property type="entry name" value="PLP-dependent transferases"/>
    <property type="match status" value="1"/>
</dbReference>
<dbReference type="InterPro" id="IPR036388">
    <property type="entry name" value="WH-like_DNA-bd_sf"/>
</dbReference>
<dbReference type="InterPro" id="IPR015421">
    <property type="entry name" value="PyrdxlP-dep_Trfase_major"/>
</dbReference>
<keyword evidence="3" id="KW-0805">Transcription regulation</keyword>
<keyword evidence="5" id="KW-0804">Transcription</keyword>
<dbReference type="CDD" id="cd00609">
    <property type="entry name" value="AAT_like"/>
    <property type="match status" value="1"/>
</dbReference>
<protein>
    <submittedName>
        <fullName evidence="7">PLP-dependent aminotransferase family protein</fullName>
    </submittedName>
</protein>
<comment type="similarity">
    <text evidence="1">In the C-terminal section; belongs to the class-I pyridoxal-phosphate-dependent aminotransferase family.</text>
</comment>
<dbReference type="InterPro" id="IPR004839">
    <property type="entry name" value="Aminotransferase_I/II_large"/>
</dbReference>
<dbReference type="PANTHER" id="PTHR46577:SF1">
    <property type="entry name" value="HTH-TYPE TRANSCRIPTIONAL REGULATORY PROTEIN GABR"/>
    <property type="match status" value="1"/>
</dbReference>
<organism evidence="7 8">
    <name type="scientific">Humibacter ginsenosidimutans</name>
    <dbReference type="NCBI Taxonomy" id="2599293"/>
    <lineage>
        <taxon>Bacteria</taxon>
        <taxon>Bacillati</taxon>
        <taxon>Actinomycetota</taxon>
        <taxon>Actinomycetes</taxon>
        <taxon>Micrococcales</taxon>
        <taxon>Microbacteriaceae</taxon>
        <taxon>Humibacter</taxon>
    </lineage>
</organism>
<keyword evidence="2" id="KW-0663">Pyridoxal phosphate</keyword>